<sequence>MPFRKERKKMKIAVLWVIISLSLTFYEPQNLTFQALLGIGVLFIAMMWKRLQFKTTSK</sequence>
<gene>
    <name evidence="2" type="ORF">GQN54_05505</name>
</gene>
<keyword evidence="1" id="KW-1133">Transmembrane helix</keyword>
<keyword evidence="3" id="KW-1185">Reference proteome</keyword>
<accession>A0A6N9NIA9</accession>
<organism evidence="2 3">
    <name type="scientific">Acidiluteibacter ferrifornacis</name>
    <dbReference type="NCBI Taxonomy" id="2692424"/>
    <lineage>
        <taxon>Bacteria</taxon>
        <taxon>Pseudomonadati</taxon>
        <taxon>Bacteroidota</taxon>
        <taxon>Flavobacteriia</taxon>
        <taxon>Flavobacteriales</taxon>
        <taxon>Cryomorphaceae</taxon>
        <taxon>Acidiluteibacter</taxon>
    </lineage>
</organism>
<dbReference type="EMBL" id="WWNE01000005">
    <property type="protein sequence ID" value="NBG65562.1"/>
    <property type="molecule type" value="Genomic_DNA"/>
</dbReference>
<keyword evidence="1" id="KW-0472">Membrane</keyword>
<name>A0A6N9NIA9_9FLAO</name>
<dbReference type="AlphaFoldDB" id="A0A6N9NIA9"/>
<comment type="caution">
    <text evidence="2">The sequence shown here is derived from an EMBL/GenBank/DDBJ whole genome shotgun (WGS) entry which is preliminary data.</text>
</comment>
<reference evidence="2 3" key="1">
    <citation type="submission" date="2019-12" db="EMBL/GenBank/DDBJ databases">
        <authorList>
            <person name="Zhao J."/>
        </authorList>
    </citation>
    <scope>NUCLEOTIDE SEQUENCE [LARGE SCALE GENOMIC DNA]</scope>
    <source>
        <strain evidence="2 3">S-15</strain>
    </source>
</reference>
<keyword evidence="1" id="KW-0812">Transmembrane</keyword>
<proteinExistence type="predicted"/>
<evidence type="ECO:0000313" key="3">
    <source>
        <dbReference type="Proteomes" id="UP000470771"/>
    </source>
</evidence>
<dbReference type="Proteomes" id="UP000470771">
    <property type="component" value="Unassembled WGS sequence"/>
</dbReference>
<dbReference type="RefSeq" id="WP_207554831.1">
    <property type="nucleotide sequence ID" value="NZ_WWNE01000005.1"/>
</dbReference>
<feature type="transmembrane region" description="Helical" evidence="1">
    <location>
        <begin position="34"/>
        <end position="51"/>
    </location>
</feature>
<evidence type="ECO:0000256" key="1">
    <source>
        <dbReference type="SAM" id="Phobius"/>
    </source>
</evidence>
<protein>
    <submittedName>
        <fullName evidence="2">Uncharacterized protein</fullName>
    </submittedName>
</protein>
<evidence type="ECO:0000313" key="2">
    <source>
        <dbReference type="EMBL" id="NBG65562.1"/>
    </source>
</evidence>